<dbReference type="Proteomes" id="UP000501690">
    <property type="component" value="Linkage Group LG2"/>
</dbReference>
<evidence type="ECO:0000313" key="3">
    <source>
        <dbReference type="Proteomes" id="UP000501690"/>
    </source>
</evidence>
<feature type="compositionally biased region" description="Polar residues" evidence="1">
    <location>
        <begin position="1"/>
        <end position="29"/>
    </location>
</feature>
<name>A0A4D6KPP9_VIGUN</name>
<gene>
    <name evidence="2" type="ORF">DEO72_LG2g375</name>
</gene>
<evidence type="ECO:0000256" key="1">
    <source>
        <dbReference type="SAM" id="MobiDB-lite"/>
    </source>
</evidence>
<sequence length="70" mass="7514">MAGEAQSGSQQPQTTPDTKNTDITKPNNDSNKKSEVSEMLNAESAKQRVKGLTDSVKGTFPSVAYIPFDP</sequence>
<feature type="region of interest" description="Disordered" evidence="1">
    <location>
        <begin position="1"/>
        <end position="52"/>
    </location>
</feature>
<dbReference type="EMBL" id="CP039346">
    <property type="protein sequence ID" value="QCD80056.1"/>
    <property type="molecule type" value="Genomic_DNA"/>
</dbReference>
<organism evidence="2 3">
    <name type="scientific">Vigna unguiculata</name>
    <name type="common">Cowpea</name>
    <dbReference type="NCBI Taxonomy" id="3917"/>
    <lineage>
        <taxon>Eukaryota</taxon>
        <taxon>Viridiplantae</taxon>
        <taxon>Streptophyta</taxon>
        <taxon>Embryophyta</taxon>
        <taxon>Tracheophyta</taxon>
        <taxon>Spermatophyta</taxon>
        <taxon>Magnoliopsida</taxon>
        <taxon>eudicotyledons</taxon>
        <taxon>Gunneridae</taxon>
        <taxon>Pentapetalae</taxon>
        <taxon>rosids</taxon>
        <taxon>fabids</taxon>
        <taxon>Fabales</taxon>
        <taxon>Fabaceae</taxon>
        <taxon>Papilionoideae</taxon>
        <taxon>50 kb inversion clade</taxon>
        <taxon>NPAAA clade</taxon>
        <taxon>indigoferoid/millettioid clade</taxon>
        <taxon>Phaseoleae</taxon>
        <taxon>Vigna</taxon>
    </lineage>
</organism>
<evidence type="ECO:0000313" key="2">
    <source>
        <dbReference type="EMBL" id="QCD80056.1"/>
    </source>
</evidence>
<protein>
    <submittedName>
        <fullName evidence="2">Uncharacterized protein</fullName>
    </submittedName>
</protein>
<proteinExistence type="predicted"/>
<accession>A0A4D6KPP9</accession>
<reference evidence="2 3" key="1">
    <citation type="submission" date="2019-04" db="EMBL/GenBank/DDBJ databases">
        <title>An improved genome assembly and genetic linkage map for asparagus bean, Vigna unguiculata ssp. sesquipedialis.</title>
        <authorList>
            <person name="Xia Q."/>
            <person name="Zhang R."/>
            <person name="Dong Y."/>
        </authorList>
    </citation>
    <scope>NUCLEOTIDE SEQUENCE [LARGE SCALE GENOMIC DNA]</scope>
    <source>
        <tissue evidence="2">Leaf</tissue>
    </source>
</reference>
<dbReference type="AlphaFoldDB" id="A0A4D6KPP9"/>
<keyword evidence="3" id="KW-1185">Reference proteome</keyword>